<proteinExistence type="predicted"/>
<reference evidence="1" key="2">
    <citation type="journal article" date="2015" name="Data Brief">
        <title>Shoot transcriptome of the giant reed, Arundo donax.</title>
        <authorList>
            <person name="Barrero R.A."/>
            <person name="Guerrero F.D."/>
            <person name="Moolhuijzen P."/>
            <person name="Goolsby J.A."/>
            <person name="Tidwell J."/>
            <person name="Bellgard S.E."/>
            <person name="Bellgard M.I."/>
        </authorList>
    </citation>
    <scope>NUCLEOTIDE SEQUENCE</scope>
    <source>
        <tissue evidence="1">Shoot tissue taken approximately 20 cm above the soil surface</tissue>
    </source>
</reference>
<accession>A0A0A9BUN5</accession>
<organism evidence="1">
    <name type="scientific">Arundo donax</name>
    <name type="common">Giant reed</name>
    <name type="synonym">Donax arundinaceus</name>
    <dbReference type="NCBI Taxonomy" id="35708"/>
    <lineage>
        <taxon>Eukaryota</taxon>
        <taxon>Viridiplantae</taxon>
        <taxon>Streptophyta</taxon>
        <taxon>Embryophyta</taxon>
        <taxon>Tracheophyta</taxon>
        <taxon>Spermatophyta</taxon>
        <taxon>Magnoliopsida</taxon>
        <taxon>Liliopsida</taxon>
        <taxon>Poales</taxon>
        <taxon>Poaceae</taxon>
        <taxon>PACMAD clade</taxon>
        <taxon>Arundinoideae</taxon>
        <taxon>Arundineae</taxon>
        <taxon>Arundo</taxon>
    </lineage>
</organism>
<reference evidence="1" key="1">
    <citation type="submission" date="2014-09" db="EMBL/GenBank/DDBJ databases">
        <authorList>
            <person name="Magalhaes I.L.F."/>
            <person name="Oliveira U."/>
            <person name="Santos F.R."/>
            <person name="Vidigal T.H.D.A."/>
            <person name="Brescovit A.D."/>
            <person name="Santos A.J."/>
        </authorList>
    </citation>
    <scope>NUCLEOTIDE SEQUENCE</scope>
    <source>
        <tissue evidence="1">Shoot tissue taken approximately 20 cm above the soil surface</tissue>
    </source>
</reference>
<sequence length="25" mass="2725">MLSIVLLKKLRGTSDVSRTWSSSGC</sequence>
<name>A0A0A9BUN5_ARUDO</name>
<dbReference type="AlphaFoldDB" id="A0A0A9BUN5"/>
<protein>
    <submittedName>
        <fullName evidence="1">Uncharacterized protein</fullName>
    </submittedName>
</protein>
<dbReference type="EMBL" id="GBRH01230146">
    <property type="protein sequence ID" value="JAD67749.1"/>
    <property type="molecule type" value="Transcribed_RNA"/>
</dbReference>
<evidence type="ECO:0000313" key="1">
    <source>
        <dbReference type="EMBL" id="JAD67749.1"/>
    </source>
</evidence>